<proteinExistence type="predicted"/>
<dbReference type="Proteomes" id="UP000626109">
    <property type="component" value="Unassembled WGS sequence"/>
</dbReference>
<dbReference type="AlphaFoldDB" id="A0A813KR39"/>
<comment type="caution">
    <text evidence="1">The sequence shown here is derived from an EMBL/GenBank/DDBJ whole genome shotgun (WGS) entry which is preliminary data.</text>
</comment>
<dbReference type="EMBL" id="CAJNNW010031873">
    <property type="protein sequence ID" value="CAE8709708.1"/>
    <property type="molecule type" value="Genomic_DNA"/>
</dbReference>
<protein>
    <submittedName>
        <fullName evidence="1">Uncharacterized protein</fullName>
    </submittedName>
</protein>
<evidence type="ECO:0000313" key="2">
    <source>
        <dbReference type="Proteomes" id="UP000626109"/>
    </source>
</evidence>
<evidence type="ECO:0000313" key="1">
    <source>
        <dbReference type="EMBL" id="CAE8709708.1"/>
    </source>
</evidence>
<sequence length="90" mass="10658">MFFDDHQFVHVIPTHYCNPKRLKELRANFKALYFKVRVQRFQGSISTISKLDFNEFQAQFQPVNELETCSNGSRARFQRDFNEPADVQLA</sequence>
<accession>A0A813KR39</accession>
<gene>
    <name evidence="1" type="ORF">PGLA2088_LOCUS35593</name>
</gene>
<reference evidence="1" key="1">
    <citation type="submission" date="2021-02" db="EMBL/GenBank/DDBJ databases">
        <authorList>
            <person name="Dougan E. K."/>
            <person name="Rhodes N."/>
            <person name="Thang M."/>
            <person name="Chan C."/>
        </authorList>
    </citation>
    <scope>NUCLEOTIDE SEQUENCE</scope>
</reference>
<organism evidence="1 2">
    <name type="scientific">Polarella glacialis</name>
    <name type="common">Dinoflagellate</name>
    <dbReference type="NCBI Taxonomy" id="89957"/>
    <lineage>
        <taxon>Eukaryota</taxon>
        <taxon>Sar</taxon>
        <taxon>Alveolata</taxon>
        <taxon>Dinophyceae</taxon>
        <taxon>Suessiales</taxon>
        <taxon>Suessiaceae</taxon>
        <taxon>Polarella</taxon>
    </lineage>
</organism>
<name>A0A813KR39_POLGL</name>